<reference evidence="3 4" key="1">
    <citation type="submission" date="2018-06" db="EMBL/GenBank/DDBJ databases">
        <authorList>
            <consortium name="Pathogen Informatics"/>
            <person name="Doyle S."/>
        </authorList>
    </citation>
    <scope>NUCLEOTIDE SEQUENCE [LARGE SCALE GENOMIC DNA]</scope>
    <source>
        <strain evidence="1 3">NCTC5051</strain>
        <strain evidence="2 4">NCTC5053</strain>
    </source>
</reference>
<evidence type="ECO:0000313" key="2">
    <source>
        <dbReference type="EMBL" id="STV26340.1"/>
    </source>
</evidence>
<dbReference type="AlphaFoldDB" id="A0A378B0X3"/>
<evidence type="ECO:0000313" key="1">
    <source>
        <dbReference type="EMBL" id="STU54188.1"/>
    </source>
</evidence>
<protein>
    <submittedName>
        <fullName evidence="1 2">Prophage endo-N-neuraminidase</fullName>
    </submittedName>
</protein>
<dbReference type="Proteomes" id="UP000254141">
    <property type="component" value="Unassembled WGS sequence"/>
</dbReference>
<accession>A0A378B0X3</accession>
<organism evidence="2 4">
    <name type="scientific">Klebsiella pneumoniae</name>
    <dbReference type="NCBI Taxonomy" id="573"/>
    <lineage>
        <taxon>Bacteria</taxon>
        <taxon>Pseudomonadati</taxon>
        <taxon>Pseudomonadota</taxon>
        <taxon>Gammaproteobacteria</taxon>
        <taxon>Enterobacterales</taxon>
        <taxon>Enterobacteriaceae</taxon>
        <taxon>Klebsiella/Raoultella group</taxon>
        <taxon>Klebsiella</taxon>
        <taxon>Klebsiella pneumoniae complex</taxon>
    </lineage>
</organism>
<dbReference type="SUPFAM" id="SSF52266">
    <property type="entry name" value="SGNH hydrolase"/>
    <property type="match status" value="1"/>
</dbReference>
<dbReference type="EMBL" id="UGMN01000004">
    <property type="protein sequence ID" value="STV26340.1"/>
    <property type="molecule type" value="Genomic_DNA"/>
</dbReference>
<proteinExistence type="predicted"/>
<evidence type="ECO:0000313" key="4">
    <source>
        <dbReference type="Proteomes" id="UP000254387"/>
    </source>
</evidence>
<dbReference type="EMBL" id="UGLU01000001">
    <property type="protein sequence ID" value="STU54188.1"/>
    <property type="molecule type" value="Genomic_DNA"/>
</dbReference>
<name>A0A378B0X3_KLEPN</name>
<gene>
    <name evidence="1" type="ORF">NCTC5051_05303</name>
    <name evidence="2" type="ORF">NCTC5053_03270</name>
</gene>
<sequence>MNINEKARWESEISLLTRQDKVEGGRNGAANIQAGQLANRTSYLKQEVEAFGQMVKSGEMPYDSLQAAQNAIDAGAIPETGRFSFRSDDASFWAEEGINTNGVATRTGKRIYSSQFIAATIIAGNDEAQAVTDGLSVTLTGQAFRVIYVNNPQNAREVIYLNDNNAAVQILDIPSRNTFLSMQTAVSSLTEGFDSSFMVRDGVSGFSLPVMSPDGRVIGFNESGGVTVSHVEIPGMDAIPERDAPFMLPIVGSKTNGVIAVGLNPDTGEIMLRPDGDTIDYIGERLGDISGGYLPPSTVRGGYEVSAVREKGDFYYATVQERFSQKTFDAKQKKDGAVNTLVPDRVAPVEVRGLMSQSNGVLAGDTPVRESRALFPFSALSFRERNFAQGGSGEIDGNSLTEFTPLADAASQTNNNLPATMTAFAHEYLKKEMGGDVPGQVVFTAGQGSVAMSALLPGTVNWKNYFSFLSAAKRIAATYGRNVAQSYVTIIQGENGTNYAADFATWADAITPEIKRVTGQSSECKIVLWQITGGGNGYENGVGALQLNFLDTRDDILMPGPMYGYPTAADRTHLNAYGRMMMGECQAYMELMIANGMEWQPFRMKSATRNGKVITIETGLPPGTVTASRDSNWMPDVPQDGFVYANNSDGVIAVSSVAYSGSKITLTLASEPTSTAGERISYGLNNSAGAGWAWYGGKAMAESNIRSPFNLLGHPVPEKIRHYLLRERIGVTV</sequence>
<dbReference type="Proteomes" id="UP000254387">
    <property type="component" value="Unassembled WGS sequence"/>
</dbReference>
<evidence type="ECO:0000313" key="3">
    <source>
        <dbReference type="Proteomes" id="UP000254141"/>
    </source>
</evidence>